<dbReference type="eggNOG" id="ENOG502QSYI">
    <property type="taxonomic scope" value="Eukaryota"/>
</dbReference>
<feature type="region of interest" description="Disordered" evidence="1">
    <location>
        <begin position="414"/>
        <end position="436"/>
    </location>
</feature>
<gene>
    <name evidence="3" type="ORF">CLCR_04762</name>
</gene>
<dbReference type="VEuPathDB" id="FungiDB:G647_03026"/>
<name>A0A1C1CK96_9EURO</name>
<evidence type="ECO:0000259" key="2">
    <source>
        <dbReference type="Pfam" id="PF09994"/>
    </source>
</evidence>
<dbReference type="EMBL" id="LGRB01000011">
    <property type="protein sequence ID" value="OCT48881.1"/>
    <property type="molecule type" value="Genomic_DNA"/>
</dbReference>
<dbReference type="Pfam" id="PF09994">
    <property type="entry name" value="T6SS_Tle1-like_cat"/>
    <property type="match status" value="1"/>
</dbReference>
<dbReference type="InterPro" id="IPR018712">
    <property type="entry name" value="Tle1-like_cat"/>
</dbReference>
<feature type="domain" description="T6SS Phospholipase effector Tle1-like catalytic" evidence="2">
    <location>
        <begin position="9"/>
        <end position="295"/>
    </location>
</feature>
<dbReference type="VEuPathDB" id="FungiDB:CLCR_04762"/>
<protein>
    <submittedName>
        <fullName evidence="3">Peptidoglycan binding domain containing protein</fullName>
    </submittedName>
</protein>
<dbReference type="Proteomes" id="UP000094526">
    <property type="component" value="Unassembled WGS sequence"/>
</dbReference>
<proteinExistence type="predicted"/>
<dbReference type="OrthoDB" id="3057168at2759"/>
<keyword evidence="4" id="KW-1185">Reference proteome</keyword>
<evidence type="ECO:0000256" key="1">
    <source>
        <dbReference type="SAM" id="MobiDB-lite"/>
    </source>
</evidence>
<accession>A0A1C1CK96</accession>
<feature type="region of interest" description="Disordered" evidence="1">
    <location>
        <begin position="326"/>
        <end position="350"/>
    </location>
</feature>
<sequence>MNRSPANYKRLIVLCDGTWQSILNVNTPSQPSNVARFARAISPVAIVDGKEVEQIIYYQPGVGTGLGDQIRGGVYGAGLSANIRAAYAFLAHNYDSNGPDPNVKGDEIFFFGFSRGAYTARSIAGLVTKLGLLTKRGMDWFPQVYDEYYEDAGKKPDFHFSAALKARIGTDMTEKAKYAIKVVGVWDTVEFHGEGWGGEQIEFHNAELSTKVAYAYHALSLDERRMAYRPTLWQWPRDPADRSKPYHPNSRAAGPAGAGLQVMKQAWFSGVHSDVGGGRYDPGGSDITLAWMLAQCAKDKKLAFVDETDSPQDCYLLREQDKGVPNPNTAWTRLKKPFDPEPKEGGGGLFDTLKTGVQEILVDDRRAWPVENTNEKIHRSIRDRDLTKWPCGMLDGGSETVPGMSGKKQWKLKRGTKWGGKPYNHLPELEDDPEADAIEDKYRGRIRAVPGSKGGPSSKL</sequence>
<comment type="caution">
    <text evidence="3">The sequence shown here is derived from an EMBL/GenBank/DDBJ whole genome shotgun (WGS) entry which is preliminary data.</text>
</comment>
<evidence type="ECO:0000313" key="3">
    <source>
        <dbReference type="EMBL" id="OCT48881.1"/>
    </source>
</evidence>
<dbReference type="PANTHER" id="PTHR33840">
    <property type="match status" value="1"/>
</dbReference>
<reference evidence="4" key="1">
    <citation type="submission" date="2015-07" db="EMBL/GenBank/DDBJ databases">
        <authorList>
            <person name="Teixeira M.M."/>
            <person name="Souza R.C."/>
            <person name="Almeida L.G."/>
            <person name="Vicente V.A."/>
            <person name="de Hoog S."/>
            <person name="Bocca A.L."/>
            <person name="de Almeida S.R."/>
            <person name="Vasconcelos A.T."/>
            <person name="Felipe M.S."/>
        </authorList>
    </citation>
    <scope>NUCLEOTIDE SEQUENCE [LARGE SCALE GENOMIC DNA]</scope>
    <source>
        <strain evidence="4">KSF</strain>
    </source>
</reference>
<evidence type="ECO:0000313" key="4">
    <source>
        <dbReference type="Proteomes" id="UP000094526"/>
    </source>
</evidence>
<dbReference type="STRING" id="86049.A0A1C1CK96"/>
<dbReference type="PANTHER" id="PTHR33840:SF1">
    <property type="entry name" value="TLE1 PHOSPHOLIPASE DOMAIN-CONTAINING PROTEIN"/>
    <property type="match status" value="1"/>
</dbReference>
<organism evidence="3 4">
    <name type="scientific">Cladophialophora carrionii</name>
    <dbReference type="NCBI Taxonomy" id="86049"/>
    <lineage>
        <taxon>Eukaryota</taxon>
        <taxon>Fungi</taxon>
        <taxon>Dikarya</taxon>
        <taxon>Ascomycota</taxon>
        <taxon>Pezizomycotina</taxon>
        <taxon>Eurotiomycetes</taxon>
        <taxon>Chaetothyriomycetidae</taxon>
        <taxon>Chaetothyriales</taxon>
        <taxon>Herpotrichiellaceae</taxon>
        <taxon>Cladophialophora</taxon>
    </lineage>
</organism>
<dbReference type="AlphaFoldDB" id="A0A1C1CK96"/>